<evidence type="ECO:0000313" key="3">
    <source>
        <dbReference type="Proteomes" id="UP000821866"/>
    </source>
</evidence>
<name>A0A9J6CW98_RHIMP</name>
<dbReference type="AlphaFoldDB" id="A0A9J6CW98"/>
<accession>A0A9J6CW98</accession>
<reference evidence="2" key="1">
    <citation type="journal article" date="2020" name="Cell">
        <title>Large-Scale Comparative Analyses of Tick Genomes Elucidate Their Genetic Diversity and Vector Capacities.</title>
        <authorList>
            <consortium name="Tick Genome and Microbiome Consortium (TIGMIC)"/>
            <person name="Jia N."/>
            <person name="Wang J."/>
            <person name="Shi W."/>
            <person name="Du L."/>
            <person name="Sun Y."/>
            <person name="Zhan W."/>
            <person name="Jiang J.F."/>
            <person name="Wang Q."/>
            <person name="Zhang B."/>
            <person name="Ji P."/>
            <person name="Bell-Sakyi L."/>
            <person name="Cui X.M."/>
            <person name="Yuan T.T."/>
            <person name="Jiang B.G."/>
            <person name="Yang W.F."/>
            <person name="Lam T.T."/>
            <person name="Chang Q.C."/>
            <person name="Ding S.J."/>
            <person name="Wang X.J."/>
            <person name="Zhu J.G."/>
            <person name="Ruan X.D."/>
            <person name="Zhao L."/>
            <person name="Wei J.T."/>
            <person name="Ye R.Z."/>
            <person name="Que T.C."/>
            <person name="Du C.H."/>
            <person name="Zhou Y.H."/>
            <person name="Cheng J.X."/>
            <person name="Dai P.F."/>
            <person name="Guo W.B."/>
            <person name="Han X.H."/>
            <person name="Huang E.J."/>
            <person name="Li L.F."/>
            <person name="Wei W."/>
            <person name="Gao Y.C."/>
            <person name="Liu J.Z."/>
            <person name="Shao H.Z."/>
            <person name="Wang X."/>
            <person name="Wang C.C."/>
            <person name="Yang T.C."/>
            <person name="Huo Q.B."/>
            <person name="Li W."/>
            <person name="Chen H.Y."/>
            <person name="Chen S.E."/>
            <person name="Zhou L.G."/>
            <person name="Ni X.B."/>
            <person name="Tian J.H."/>
            <person name="Sheng Y."/>
            <person name="Liu T."/>
            <person name="Pan Y.S."/>
            <person name="Xia L.Y."/>
            <person name="Li J."/>
            <person name="Zhao F."/>
            <person name="Cao W.C."/>
        </authorList>
    </citation>
    <scope>NUCLEOTIDE SEQUENCE</scope>
    <source>
        <strain evidence="2">Rmic-2018</strain>
    </source>
</reference>
<feature type="compositionally biased region" description="Polar residues" evidence="1">
    <location>
        <begin position="76"/>
        <end position="90"/>
    </location>
</feature>
<comment type="caution">
    <text evidence="2">The sequence shown here is derived from an EMBL/GenBank/DDBJ whole genome shotgun (WGS) entry which is preliminary data.</text>
</comment>
<organism evidence="2 3">
    <name type="scientific">Rhipicephalus microplus</name>
    <name type="common">Cattle tick</name>
    <name type="synonym">Boophilus microplus</name>
    <dbReference type="NCBI Taxonomy" id="6941"/>
    <lineage>
        <taxon>Eukaryota</taxon>
        <taxon>Metazoa</taxon>
        <taxon>Ecdysozoa</taxon>
        <taxon>Arthropoda</taxon>
        <taxon>Chelicerata</taxon>
        <taxon>Arachnida</taxon>
        <taxon>Acari</taxon>
        <taxon>Parasitiformes</taxon>
        <taxon>Ixodida</taxon>
        <taxon>Ixodoidea</taxon>
        <taxon>Ixodidae</taxon>
        <taxon>Rhipicephalinae</taxon>
        <taxon>Rhipicephalus</taxon>
        <taxon>Boophilus</taxon>
    </lineage>
</organism>
<proteinExistence type="predicted"/>
<evidence type="ECO:0000313" key="2">
    <source>
        <dbReference type="EMBL" id="KAH7942643.1"/>
    </source>
</evidence>
<feature type="region of interest" description="Disordered" evidence="1">
    <location>
        <begin position="1"/>
        <end position="108"/>
    </location>
</feature>
<feature type="region of interest" description="Disordered" evidence="1">
    <location>
        <begin position="160"/>
        <end position="182"/>
    </location>
</feature>
<feature type="compositionally biased region" description="Polar residues" evidence="1">
    <location>
        <begin position="15"/>
        <end position="24"/>
    </location>
</feature>
<gene>
    <name evidence="2" type="ORF">HPB51_028672</name>
</gene>
<sequence length="182" mass="19909">MSDAEDEKAMATKRLNASTSSSQSQHDRKLDDAKTSNGKEGERATANQPATSLSTALIPRVERESSVVPRDEHQRGSVNNPLPVLTSSLSPHDVQPATVKTSSGKEVEQATTKQLTNAMTTALLPYVSKRKPSITYRGLDRWDIVEKSLLNRAYSSLTHEGQPDTAEVISGKEANRPIRTRL</sequence>
<feature type="compositionally biased region" description="Basic and acidic residues" evidence="1">
    <location>
        <begin position="60"/>
        <end position="75"/>
    </location>
</feature>
<keyword evidence="3" id="KW-1185">Reference proteome</keyword>
<feature type="compositionally biased region" description="Basic and acidic residues" evidence="1">
    <location>
        <begin position="25"/>
        <end position="43"/>
    </location>
</feature>
<evidence type="ECO:0000256" key="1">
    <source>
        <dbReference type="SAM" id="MobiDB-lite"/>
    </source>
</evidence>
<reference evidence="2" key="2">
    <citation type="submission" date="2021-09" db="EMBL/GenBank/DDBJ databases">
        <authorList>
            <person name="Jia N."/>
            <person name="Wang J."/>
            <person name="Shi W."/>
            <person name="Du L."/>
            <person name="Sun Y."/>
            <person name="Zhan W."/>
            <person name="Jiang J."/>
            <person name="Wang Q."/>
            <person name="Zhang B."/>
            <person name="Ji P."/>
            <person name="Sakyi L.B."/>
            <person name="Cui X."/>
            <person name="Yuan T."/>
            <person name="Jiang B."/>
            <person name="Yang W."/>
            <person name="Lam T.T.-Y."/>
            <person name="Chang Q."/>
            <person name="Ding S."/>
            <person name="Wang X."/>
            <person name="Zhu J."/>
            <person name="Ruan X."/>
            <person name="Zhao L."/>
            <person name="Wei J."/>
            <person name="Que T."/>
            <person name="Du C."/>
            <person name="Cheng J."/>
            <person name="Dai P."/>
            <person name="Han X."/>
            <person name="Huang E."/>
            <person name="Gao Y."/>
            <person name="Liu J."/>
            <person name="Shao H."/>
            <person name="Ye R."/>
            <person name="Li L."/>
            <person name="Wei W."/>
            <person name="Wang X."/>
            <person name="Wang C."/>
            <person name="Huo Q."/>
            <person name="Li W."/>
            <person name="Guo W."/>
            <person name="Chen H."/>
            <person name="Chen S."/>
            <person name="Zhou L."/>
            <person name="Zhou L."/>
            <person name="Ni X."/>
            <person name="Tian J."/>
            <person name="Zhou Y."/>
            <person name="Sheng Y."/>
            <person name="Liu T."/>
            <person name="Pan Y."/>
            <person name="Xia L."/>
            <person name="Li J."/>
            <person name="Zhao F."/>
            <person name="Cao W."/>
        </authorList>
    </citation>
    <scope>NUCLEOTIDE SEQUENCE</scope>
    <source>
        <strain evidence="2">Rmic-2018</strain>
        <tissue evidence="2">Larvae</tissue>
    </source>
</reference>
<dbReference type="EMBL" id="JABSTU010005541">
    <property type="protein sequence ID" value="KAH7942643.1"/>
    <property type="molecule type" value="Genomic_DNA"/>
</dbReference>
<protein>
    <submittedName>
        <fullName evidence="2">Uncharacterized protein</fullName>
    </submittedName>
</protein>
<dbReference type="Proteomes" id="UP000821866">
    <property type="component" value="Unassembled WGS sequence"/>
</dbReference>
<feature type="compositionally biased region" description="Polar residues" evidence="1">
    <location>
        <begin position="45"/>
        <end position="55"/>
    </location>
</feature>